<dbReference type="Pfam" id="PF02607">
    <property type="entry name" value="B12-binding_2"/>
    <property type="match status" value="1"/>
</dbReference>
<dbReference type="AlphaFoldDB" id="U7V983"/>
<dbReference type="Pfam" id="PF02574">
    <property type="entry name" value="S-methyl_trans"/>
    <property type="match status" value="1"/>
</dbReference>
<comment type="similarity">
    <text evidence="5">Belongs to the vitamin-B12 dependent methionine synthase family.</text>
</comment>
<dbReference type="InterPro" id="IPR037010">
    <property type="entry name" value="VitB12-dep_Met_synth_activ_sf"/>
</dbReference>
<dbReference type="eggNOG" id="COG1410">
    <property type="taxonomic scope" value="Bacteria"/>
</dbReference>
<keyword evidence="17 21" id="KW-0170">Cobalt</keyword>
<dbReference type="PATRIC" id="fig|1319815.3.peg.1793"/>
<feature type="binding site" evidence="23">
    <location>
        <position position="1044"/>
    </location>
    <ligand>
        <name>S-adenosyl-L-methionine</name>
        <dbReference type="ChEBI" id="CHEBI:59789"/>
    </ligand>
</feature>
<dbReference type="InterPro" id="IPR004223">
    <property type="entry name" value="VitB12-dep_Met_synth_activ_dom"/>
</dbReference>
<dbReference type="GO" id="GO:0031419">
    <property type="term" value="F:cobalamin binding"/>
    <property type="evidence" value="ECO:0007669"/>
    <property type="project" value="UniProtKB-UniRule"/>
</dbReference>
<organism evidence="30 31">
    <name type="scientific">Cetobacterium somerae ATCC BAA-474</name>
    <dbReference type="NCBI Taxonomy" id="1319815"/>
    <lineage>
        <taxon>Bacteria</taxon>
        <taxon>Fusobacteriati</taxon>
        <taxon>Fusobacteriota</taxon>
        <taxon>Fusobacteriia</taxon>
        <taxon>Fusobacteriales</taxon>
        <taxon>Fusobacteriaceae</taxon>
        <taxon>Cetobacterium</taxon>
    </lineage>
</organism>
<reference evidence="30 31" key="1">
    <citation type="submission" date="2013-08" db="EMBL/GenBank/DDBJ databases">
        <authorList>
            <person name="Weinstock G."/>
            <person name="Sodergren E."/>
            <person name="Wylie T."/>
            <person name="Fulton L."/>
            <person name="Fulton R."/>
            <person name="Fronick C."/>
            <person name="O'Laughlin M."/>
            <person name="Godfrey J."/>
            <person name="Miner T."/>
            <person name="Herter B."/>
            <person name="Appelbaum E."/>
            <person name="Cordes M."/>
            <person name="Lek S."/>
            <person name="Wollam A."/>
            <person name="Pepin K.H."/>
            <person name="Palsikar V.B."/>
            <person name="Mitreva M."/>
            <person name="Wilson R.K."/>
        </authorList>
    </citation>
    <scope>NUCLEOTIDE SEQUENCE [LARGE SCALE GENOMIC DNA]</scope>
    <source>
        <strain evidence="30 31">ATCC BAA-474</strain>
    </source>
</reference>
<dbReference type="Pfam" id="PF00809">
    <property type="entry name" value="Pterin_bind"/>
    <property type="match status" value="1"/>
</dbReference>
<evidence type="ECO:0000256" key="22">
    <source>
        <dbReference type="PIRSR" id="PIRSR000381-1"/>
    </source>
</evidence>
<evidence type="ECO:0000256" key="19">
    <source>
        <dbReference type="ARBA" id="ARBA00031040"/>
    </source>
</evidence>
<dbReference type="InterPro" id="IPR036724">
    <property type="entry name" value="Cobalamin-bd_sf"/>
</dbReference>
<feature type="binding site" evidence="22 24">
    <location>
        <position position="290"/>
    </location>
    <ligand>
        <name>Zn(2+)</name>
        <dbReference type="ChEBI" id="CHEBI:29105"/>
    </ligand>
</feature>
<keyword evidence="8 21" id="KW-0489">Methyltransferase</keyword>
<dbReference type="EMBL" id="AXZF01000073">
    <property type="protein sequence ID" value="ERT68252.1"/>
    <property type="molecule type" value="Genomic_DNA"/>
</dbReference>
<feature type="binding site" evidence="23">
    <location>
        <position position="777"/>
    </location>
    <ligand>
        <name>methylcob(III)alamin</name>
        <dbReference type="ChEBI" id="CHEBI:28115"/>
    </ligand>
</feature>
<dbReference type="FunFam" id="3.20.20.20:FF:000002">
    <property type="entry name" value="Methionine synthase"/>
    <property type="match status" value="1"/>
</dbReference>
<dbReference type="PANTHER" id="PTHR45833:SF1">
    <property type="entry name" value="METHIONINE SYNTHASE"/>
    <property type="match status" value="1"/>
</dbReference>
<evidence type="ECO:0000256" key="3">
    <source>
        <dbReference type="ARBA" id="ARBA00001956"/>
    </source>
</evidence>
<evidence type="ECO:0000256" key="15">
    <source>
        <dbReference type="ARBA" id="ARBA00022833"/>
    </source>
</evidence>
<comment type="catalytic activity">
    <reaction evidence="1 21">
        <text>(6S)-5-methyl-5,6,7,8-tetrahydrofolate + L-homocysteine = (6S)-5,6,7,8-tetrahydrofolate + L-methionine</text>
        <dbReference type="Rhea" id="RHEA:11172"/>
        <dbReference type="ChEBI" id="CHEBI:18608"/>
        <dbReference type="ChEBI" id="CHEBI:57453"/>
        <dbReference type="ChEBI" id="CHEBI:57844"/>
        <dbReference type="ChEBI" id="CHEBI:58199"/>
        <dbReference type="EC" id="2.1.1.13"/>
    </reaction>
</comment>
<keyword evidence="9 21" id="KW-0028">Amino-acid biosynthesis</keyword>
<evidence type="ECO:0000256" key="7">
    <source>
        <dbReference type="ARBA" id="ARBA00013998"/>
    </source>
</evidence>
<comment type="caution">
    <text evidence="30">The sequence shown here is derived from an EMBL/GenBank/DDBJ whole genome shotgun (WGS) entry which is preliminary data.</text>
</comment>
<dbReference type="SUPFAM" id="SSF56507">
    <property type="entry name" value="Methionine synthase activation domain-like"/>
    <property type="match status" value="1"/>
</dbReference>
<dbReference type="SUPFAM" id="SSF51717">
    <property type="entry name" value="Dihydropteroate synthetase-like"/>
    <property type="match status" value="1"/>
</dbReference>
<dbReference type="GO" id="GO:0050667">
    <property type="term" value="P:homocysteine metabolic process"/>
    <property type="evidence" value="ECO:0007669"/>
    <property type="project" value="TreeGrafter"/>
</dbReference>
<protein>
    <recommendedName>
        <fullName evidence="7 20">Methionine synthase</fullName>
        <ecNumber evidence="6 20">2.1.1.13</ecNumber>
    </recommendedName>
    <alternativeName>
        <fullName evidence="19 21">5-methyltetrahydrofolate--homocysteine methyltransferase</fullName>
    </alternativeName>
</protein>
<name>U7V983_9FUSO</name>
<comment type="cofactor">
    <cofactor evidence="3 21 22">
        <name>methylcob(III)alamin</name>
        <dbReference type="ChEBI" id="CHEBI:28115"/>
    </cofactor>
</comment>
<evidence type="ECO:0000256" key="23">
    <source>
        <dbReference type="PIRSR" id="PIRSR000381-2"/>
    </source>
</evidence>
<dbReference type="SUPFAM" id="SSF52242">
    <property type="entry name" value="Cobalamin (vitamin B12)-binding domain"/>
    <property type="match status" value="1"/>
</dbReference>
<keyword evidence="13 21" id="KW-0479">Metal-binding</keyword>
<accession>U7V983</accession>
<dbReference type="GO" id="GO:0032259">
    <property type="term" value="P:methylation"/>
    <property type="evidence" value="ECO:0007669"/>
    <property type="project" value="UniProtKB-KW"/>
</dbReference>
<dbReference type="Gene3D" id="3.20.20.20">
    <property type="entry name" value="Dihydropteroate synthase-like"/>
    <property type="match status" value="1"/>
</dbReference>
<sequence>MLTKKKIYILDGATGTVIQDYHLSEKDYTDNNYKYIGCHEILNKTRQDIILDIHKKYIEAGADIIETNTFNSNSISLKDYGLENESYFLSFLGAKLAREAVENSKKEILVAGSIGPTNKSASISTSKSILDREIDFNELFESYLIQARGLVDGGVDLFLIETIFDGLNAKAAVIACEKVAKENSKKIPIMISATVNKNGKILSGQDIKSLITSLDRDSIISFGLNCSFGAKDLIPLIESLNPYTDKLLSVYPNAGLPNENGEYDEKPQITLEYLKKLIDNKKINIIGGCCGTTPAHIKLISDYSKNYLPREINFKEINKFFLAGNLPLEDNKNFYLIGERNNVAGSRKFKRLIEEKKYEEAIEIAKEQIENGADIIDINLDDALLDSKKEFEIFLKTLSNDSVVSQVPIMIDSSNFQVIKTALKNISGKAIVNSISLKDGEKEFLKKAEIIKNFSAALVIMAFDENGQGIDFERKIEICQRSYNLLIKNGWNEKDLIFDPNILTIGTGLKEDRYHAVNFFKATKWITENLKGVKISGGISNVSFAFRGNNPLRQLIHKQFLKEAIKNGLNMGIINPNEKNIKFPVELVHLVDRLILGEEVVEDILKFCKTLHLNDENNENLKNKIKDKKNLKVEERLHIKILEGKSNNLEFDLKEALEIYTPLDIIQTILMTALVEVGNKFEQGEFYLPQIIKSAIIMEKAVKYLTPYINQNETYKSIRGKILMCTVKGDVHDIGKNITKIVLKCNGYEIIDLGVMVEKERIYHEAIKNNVDIVTLSGLITPSLSEMGEVLELFEKNKINIPIIIGGAATSKLHTALKLEPKYKNKVFHVTDASSTVPILNSLLNKESDIFKERTKKEYDTLRSLYFKNKENLITKNIEIARLDSKYVSYNPIKPKFLERVSMKITLDKILPYIDWSIFLATLKVKKTQEESKILKEAYSILDYWLLKEIHVKAVYKIYSTTKNSDTLDIDNRKIPLIRNQGDTNESLSDYIETNDYVGAFVASIKPLNEENIFEQLLANTIIEGASSYLQEYISKNNWNINIRPAIGYPCLPDHSIKKDIFEIINGEETGASLSSNFAMTPSSTICGIYIGNPKSEYISPKIILDDQIKEISKIKDIDLNLIKKYMGL</sequence>
<evidence type="ECO:0000259" key="27">
    <source>
        <dbReference type="PROSITE" id="PS50974"/>
    </source>
</evidence>
<dbReference type="PROSITE" id="PS50970">
    <property type="entry name" value="HCY"/>
    <property type="match status" value="1"/>
</dbReference>
<evidence type="ECO:0000256" key="1">
    <source>
        <dbReference type="ARBA" id="ARBA00001700"/>
    </source>
</evidence>
<dbReference type="UniPathway" id="UPA00051">
    <property type="reaction ID" value="UER00081"/>
</dbReference>
<evidence type="ECO:0000259" key="29">
    <source>
        <dbReference type="PROSITE" id="PS51337"/>
    </source>
</evidence>
<dbReference type="InterPro" id="IPR011822">
    <property type="entry name" value="MetH"/>
</dbReference>
<dbReference type="EC" id="2.1.1.13" evidence="6 20"/>
<evidence type="ECO:0000256" key="17">
    <source>
        <dbReference type="ARBA" id="ARBA00023285"/>
    </source>
</evidence>
<feature type="binding site" evidence="23">
    <location>
        <position position="781"/>
    </location>
    <ligand>
        <name>methylcob(III)alamin</name>
        <dbReference type="ChEBI" id="CHEBI:28115"/>
    </ligand>
</feature>
<dbReference type="GO" id="GO:0008705">
    <property type="term" value="F:methionine synthase activity"/>
    <property type="evidence" value="ECO:0007669"/>
    <property type="project" value="UniProtKB-UniRule"/>
</dbReference>
<comment type="pathway">
    <text evidence="4 21">Amino-acid biosynthesis; L-methionine biosynthesis via de novo pathway; L-methionine from L-homocysteine (MetH route): step 1/1.</text>
</comment>
<feature type="binding site" evidence="23">
    <location>
        <begin position="729"/>
        <end position="733"/>
    </location>
    <ligand>
        <name>methylcob(III)alamin</name>
        <dbReference type="ChEBI" id="CHEBI:28115"/>
    </ligand>
</feature>
<dbReference type="NCBIfam" id="TIGR02082">
    <property type="entry name" value="metH"/>
    <property type="match status" value="1"/>
</dbReference>
<dbReference type="RefSeq" id="WP_023051393.1">
    <property type="nucleotide sequence ID" value="NZ_CP173070.2"/>
</dbReference>
<proteinExistence type="inferred from homology"/>
<dbReference type="PROSITE" id="PS50974">
    <property type="entry name" value="ADOMET_ACTIVATION"/>
    <property type="match status" value="1"/>
</dbReference>
<keyword evidence="31" id="KW-1185">Reference proteome</keyword>
<dbReference type="GO" id="GO:0046653">
    <property type="term" value="P:tetrahydrofolate metabolic process"/>
    <property type="evidence" value="ECO:0007669"/>
    <property type="project" value="TreeGrafter"/>
</dbReference>
<evidence type="ECO:0000256" key="9">
    <source>
        <dbReference type="ARBA" id="ARBA00022605"/>
    </source>
</evidence>
<dbReference type="SUPFAM" id="SSF82282">
    <property type="entry name" value="Homocysteine S-methyltransferase"/>
    <property type="match status" value="1"/>
</dbReference>
<dbReference type="InterPro" id="IPR011005">
    <property type="entry name" value="Dihydropteroate_synth-like_sf"/>
</dbReference>
<dbReference type="SUPFAM" id="SSF47644">
    <property type="entry name" value="Methionine synthase domain"/>
    <property type="match status" value="1"/>
</dbReference>
<dbReference type="STRING" id="1319815.HMPREF0202_01857"/>
<dbReference type="Gene3D" id="3.20.20.330">
    <property type="entry name" value="Homocysteine-binding-like domain"/>
    <property type="match status" value="1"/>
</dbReference>
<comment type="domain">
    <text evidence="21">Modular enzyme with four functionally distinct domains. The isolated Hcy-binding domain catalyzes methyl transfer from free methylcobalamin to homocysteine. The Hcy-binding domain in association with the pterin-binding domain catalyzes the methylation of cob(I)alamin by methyltetrahydrofolate and the methylation of homocysteine. The B12-binding domain binds the cofactor. The AdoMet activation domain binds S-adenosyl-L-methionine. Under aerobic conditions cob(I)alamin can be converted to inactive cob(II)alamin. Reductive methylation by S-adenosyl-L-methionine and flavodoxin regenerates methylcobalamin.</text>
</comment>
<feature type="binding site" evidence="23">
    <location>
        <position position="915"/>
    </location>
    <ligand>
        <name>S-adenosyl-L-methionine</name>
        <dbReference type="ChEBI" id="CHEBI:59789"/>
    </ligand>
</feature>
<evidence type="ECO:0000256" key="14">
    <source>
        <dbReference type="ARBA" id="ARBA00022737"/>
    </source>
</evidence>
<dbReference type="PIRSF" id="PIRSF000381">
    <property type="entry name" value="MetH"/>
    <property type="match status" value="1"/>
</dbReference>
<dbReference type="InterPro" id="IPR003759">
    <property type="entry name" value="Cbl-bd_cap"/>
</dbReference>
<evidence type="ECO:0000256" key="4">
    <source>
        <dbReference type="ARBA" id="ARBA00005178"/>
    </source>
</evidence>
<keyword evidence="12 21" id="KW-0949">S-adenosyl-L-methionine</keyword>
<evidence type="ECO:0000259" key="26">
    <source>
        <dbReference type="PROSITE" id="PS50972"/>
    </source>
</evidence>
<evidence type="ECO:0000256" key="2">
    <source>
        <dbReference type="ARBA" id="ARBA00001947"/>
    </source>
</evidence>
<comment type="function">
    <text evidence="18 21">Catalyzes the transfer of a methyl group from methyl-cobalamin to homocysteine, yielding enzyme-bound cob(I)alamin and methionine. Subsequently, remethylates the cofactor using methyltetrahydrofolate.</text>
</comment>
<evidence type="ECO:0000313" key="30">
    <source>
        <dbReference type="EMBL" id="ERT68252.1"/>
    </source>
</evidence>
<dbReference type="PROSITE" id="PS51332">
    <property type="entry name" value="B12_BINDING"/>
    <property type="match status" value="1"/>
</dbReference>
<dbReference type="Pfam" id="PF02965">
    <property type="entry name" value="Met_synt_B12"/>
    <property type="match status" value="1"/>
</dbReference>
<feature type="binding site" evidence="22 24">
    <location>
        <position position="226"/>
    </location>
    <ligand>
        <name>Zn(2+)</name>
        <dbReference type="ChEBI" id="CHEBI:29105"/>
    </ligand>
</feature>
<keyword evidence="16 21" id="KW-0486">Methionine biosynthesis</keyword>
<evidence type="ECO:0000259" key="25">
    <source>
        <dbReference type="PROSITE" id="PS50970"/>
    </source>
</evidence>
<dbReference type="eggNOG" id="COG0646">
    <property type="taxonomic scope" value="Bacteria"/>
</dbReference>
<evidence type="ECO:0000256" key="18">
    <source>
        <dbReference type="ARBA" id="ARBA00025552"/>
    </source>
</evidence>
<evidence type="ECO:0000313" key="31">
    <source>
        <dbReference type="Proteomes" id="UP000017081"/>
    </source>
</evidence>
<dbReference type="Gene3D" id="3.10.196.10">
    <property type="entry name" value="Vitamin B12-dependent methionine synthase, activation domain"/>
    <property type="match status" value="1"/>
</dbReference>
<dbReference type="InterPro" id="IPR050554">
    <property type="entry name" value="Met_Synthase/Corrinoid"/>
</dbReference>
<evidence type="ECO:0000256" key="20">
    <source>
        <dbReference type="NCBIfam" id="TIGR02082"/>
    </source>
</evidence>
<dbReference type="InterPro" id="IPR036589">
    <property type="entry name" value="HCY_dom_sf"/>
</dbReference>
<feature type="binding site" evidence="22 24">
    <location>
        <position position="289"/>
    </location>
    <ligand>
        <name>Zn(2+)</name>
        <dbReference type="ChEBI" id="CHEBI:29105"/>
    </ligand>
</feature>
<dbReference type="InterPro" id="IPR000489">
    <property type="entry name" value="Pterin-binding_dom"/>
</dbReference>
<dbReference type="HOGENOM" id="CLU_004914_4_0_0"/>
<evidence type="ECO:0000256" key="24">
    <source>
        <dbReference type="PROSITE-ProRule" id="PRU00333"/>
    </source>
</evidence>
<feature type="binding site" evidence="23">
    <location>
        <position position="833"/>
    </location>
    <ligand>
        <name>methylcob(III)alamin</name>
        <dbReference type="ChEBI" id="CHEBI:28115"/>
    </ligand>
</feature>
<evidence type="ECO:0000256" key="21">
    <source>
        <dbReference type="PIRNR" id="PIRNR000381"/>
    </source>
</evidence>
<keyword evidence="14" id="KW-0677">Repeat</keyword>
<evidence type="ECO:0000259" key="28">
    <source>
        <dbReference type="PROSITE" id="PS51332"/>
    </source>
</evidence>
<dbReference type="FunFam" id="3.20.20.330:FF:000001">
    <property type="entry name" value="Methionine synthase"/>
    <property type="match status" value="1"/>
</dbReference>
<dbReference type="Proteomes" id="UP000017081">
    <property type="component" value="Unassembled WGS sequence"/>
</dbReference>
<feature type="domain" description="B12-binding N-terminal" evidence="29">
    <location>
        <begin position="624"/>
        <end position="717"/>
    </location>
</feature>
<dbReference type="Gene3D" id="1.10.1240.10">
    <property type="entry name" value="Methionine synthase domain"/>
    <property type="match status" value="1"/>
</dbReference>
<feature type="binding site" description="axial binding residue" evidence="22">
    <location>
        <position position="732"/>
    </location>
    <ligand>
        <name>methylcob(III)alamin</name>
        <dbReference type="ChEBI" id="CHEBI:28115"/>
    </ligand>
    <ligandPart>
        <name>Co</name>
        <dbReference type="ChEBI" id="CHEBI:27638"/>
    </ligandPart>
</feature>
<feature type="domain" description="Hcy-binding" evidence="25">
    <location>
        <begin position="1"/>
        <end position="304"/>
    </location>
</feature>
<dbReference type="Gene3D" id="3.40.50.280">
    <property type="entry name" value="Cobalamin-binding domain"/>
    <property type="match status" value="1"/>
</dbReference>
<feature type="domain" description="B12-binding" evidence="28">
    <location>
        <begin position="719"/>
        <end position="854"/>
    </location>
</feature>
<evidence type="ECO:0000256" key="10">
    <source>
        <dbReference type="ARBA" id="ARBA00022628"/>
    </source>
</evidence>
<dbReference type="InterPro" id="IPR036594">
    <property type="entry name" value="Meth_synthase_dom"/>
</dbReference>
<dbReference type="SMART" id="SM01018">
    <property type="entry name" value="B12-binding_2"/>
    <property type="match status" value="1"/>
</dbReference>
<feature type="domain" description="Pterin-binding" evidence="26">
    <location>
        <begin position="334"/>
        <end position="602"/>
    </location>
</feature>
<evidence type="ECO:0000256" key="5">
    <source>
        <dbReference type="ARBA" id="ARBA00010398"/>
    </source>
</evidence>
<dbReference type="GO" id="GO:0008270">
    <property type="term" value="F:zinc ion binding"/>
    <property type="evidence" value="ECO:0007669"/>
    <property type="project" value="UniProtKB-UniRule"/>
</dbReference>
<feature type="domain" description="AdoMet activation" evidence="27">
    <location>
        <begin position="1043"/>
        <end position="1129"/>
    </location>
</feature>
<dbReference type="Pfam" id="PF02310">
    <property type="entry name" value="B12-binding"/>
    <property type="match status" value="1"/>
</dbReference>
<comment type="cofactor">
    <cofactor evidence="2 21 24">
        <name>Zn(2+)</name>
        <dbReference type="ChEBI" id="CHEBI:29105"/>
    </cofactor>
</comment>
<keyword evidence="10 21" id="KW-0846">Cobalamin</keyword>
<keyword evidence="15 21" id="KW-0862">Zinc</keyword>
<dbReference type="InterPro" id="IPR003726">
    <property type="entry name" value="HCY_dom"/>
</dbReference>
<gene>
    <name evidence="30" type="ORF">HMPREF0202_01857</name>
</gene>
<dbReference type="GO" id="GO:0005829">
    <property type="term" value="C:cytosol"/>
    <property type="evidence" value="ECO:0007669"/>
    <property type="project" value="TreeGrafter"/>
</dbReference>
<evidence type="ECO:0000256" key="6">
    <source>
        <dbReference type="ARBA" id="ARBA00012032"/>
    </source>
</evidence>
<evidence type="ECO:0000256" key="8">
    <source>
        <dbReference type="ARBA" id="ARBA00022603"/>
    </source>
</evidence>
<dbReference type="PANTHER" id="PTHR45833">
    <property type="entry name" value="METHIONINE SYNTHASE"/>
    <property type="match status" value="1"/>
</dbReference>
<evidence type="ECO:0000256" key="16">
    <source>
        <dbReference type="ARBA" id="ARBA00023167"/>
    </source>
</evidence>
<dbReference type="PROSITE" id="PS50972">
    <property type="entry name" value="PTERIN_BINDING"/>
    <property type="match status" value="1"/>
</dbReference>
<dbReference type="PROSITE" id="PS51337">
    <property type="entry name" value="B12_BINDING_NTER"/>
    <property type="match status" value="1"/>
</dbReference>
<keyword evidence="11 21" id="KW-0808">Transferase</keyword>
<evidence type="ECO:0000256" key="13">
    <source>
        <dbReference type="ARBA" id="ARBA00022723"/>
    </source>
</evidence>
<evidence type="ECO:0000256" key="12">
    <source>
        <dbReference type="ARBA" id="ARBA00022691"/>
    </source>
</evidence>
<dbReference type="InterPro" id="IPR006158">
    <property type="entry name" value="Cobalamin-bd"/>
</dbReference>
<evidence type="ECO:0000256" key="11">
    <source>
        <dbReference type="ARBA" id="ARBA00022679"/>
    </source>
</evidence>